<evidence type="ECO:0000256" key="1">
    <source>
        <dbReference type="SAM" id="MobiDB-lite"/>
    </source>
</evidence>
<name>A0A0A9GIB9_ARUDO</name>
<dbReference type="AlphaFoldDB" id="A0A0A9GIB9"/>
<accession>A0A0A9GIB9</accession>
<protein>
    <submittedName>
        <fullName evidence="2">Uncharacterized protein</fullName>
    </submittedName>
</protein>
<sequence>MLAPKKKTASRHHSASTTTHSTHQYSPYPLFSQVLSKAELQFAPYSSTQKSLQIWCVMGVYRKMLFLYSTYLRKQKVASTILQYKLA</sequence>
<organism evidence="2">
    <name type="scientific">Arundo donax</name>
    <name type="common">Giant reed</name>
    <name type="synonym">Donax arundinaceus</name>
    <dbReference type="NCBI Taxonomy" id="35708"/>
    <lineage>
        <taxon>Eukaryota</taxon>
        <taxon>Viridiplantae</taxon>
        <taxon>Streptophyta</taxon>
        <taxon>Embryophyta</taxon>
        <taxon>Tracheophyta</taxon>
        <taxon>Spermatophyta</taxon>
        <taxon>Magnoliopsida</taxon>
        <taxon>Liliopsida</taxon>
        <taxon>Poales</taxon>
        <taxon>Poaceae</taxon>
        <taxon>PACMAD clade</taxon>
        <taxon>Arundinoideae</taxon>
        <taxon>Arundineae</taxon>
        <taxon>Arundo</taxon>
    </lineage>
</organism>
<evidence type="ECO:0000313" key="2">
    <source>
        <dbReference type="EMBL" id="JAE23139.1"/>
    </source>
</evidence>
<feature type="region of interest" description="Disordered" evidence="1">
    <location>
        <begin position="1"/>
        <end position="25"/>
    </location>
</feature>
<proteinExistence type="predicted"/>
<feature type="compositionally biased region" description="Basic residues" evidence="1">
    <location>
        <begin position="1"/>
        <end position="14"/>
    </location>
</feature>
<dbReference type="EMBL" id="GBRH01174757">
    <property type="protein sequence ID" value="JAE23139.1"/>
    <property type="molecule type" value="Transcribed_RNA"/>
</dbReference>
<reference evidence="2" key="1">
    <citation type="submission" date="2014-09" db="EMBL/GenBank/DDBJ databases">
        <authorList>
            <person name="Magalhaes I.L.F."/>
            <person name="Oliveira U."/>
            <person name="Santos F.R."/>
            <person name="Vidigal T.H.D.A."/>
            <person name="Brescovit A.D."/>
            <person name="Santos A.J."/>
        </authorList>
    </citation>
    <scope>NUCLEOTIDE SEQUENCE</scope>
    <source>
        <tissue evidence="2">Shoot tissue taken approximately 20 cm above the soil surface</tissue>
    </source>
</reference>
<reference evidence="2" key="2">
    <citation type="journal article" date="2015" name="Data Brief">
        <title>Shoot transcriptome of the giant reed, Arundo donax.</title>
        <authorList>
            <person name="Barrero R.A."/>
            <person name="Guerrero F.D."/>
            <person name="Moolhuijzen P."/>
            <person name="Goolsby J.A."/>
            <person name="Tidwell J."/>
            <person name="Bellgard S.E."/>
            <person name="Bellgard M.I."/>
        </authorList>
    </citation>
    <scope>NUCLEOTIDE SEQUENCE</scope>
    <source>
        <tissue evidence="2">Shoot tissue taken approximately 20 cm above the soil surface</tissue>
    </source>
</reference>